<accession>A0AAE4JHA9</accession>
<dbReference type="Proteomes" id="UP001253439">
    <property type="component" value="Unassembled WGS sequence"/>
</dbReference>
<protein>
    <submittedName>
        <fullName evidence="2">Universal stress protein</fullName>
    </submittedName>
</protein>
<evidence type="ECO:0000259" key="1">
    <source>
        <dbReference type="Pfam" id="PF00582"/>
    </source>
</evidence>
<dbReference type="RefSeq" id="WP_310896980.1">
    <property type="nucleotide sequence ID" value="NZ_JAMQOM010000005.1"/>
</dbReference>
<gene>
    <name evidence="2" type="ORF">NDI54_13525</name>
</gene>
<name>A0AAE4JHA9_9EURY</name>
<reference evidence="2 3" key="1">
    <citation type="submission" date="2022-06" db="EMBL/GenBank/DDBJ databases">
        <title>Haloarcula sp. a new haloarchaeum isolate from saline soil.</title>
        <authorList>
            <person name="Strakova D."/>
            <person name="Galisteo C."/>
            <person name="Sanchez-Porro C."/>
            <person name="Ventosa A."/>
        </authorList>
    </citation>
    <scope>NUCLEOTIDE SEQUENCE [LARGE SCALE GENOMIC DNA]</scope>
    <source>
        <strain evidence="2 3">S1AR25-5A</strain>
    </source>
</reference>
<dbReference type="Gene3D" id="3.40.50.620">
    <property type="entry name" value="HUPs"/>
    <property type="match status" value="1"/>
</dbReference>
<sequence>MGTIVVVLDSDTPNEQLLNAAKTYATGTETEVLLCRVVDRDQYEDEVLTKAEARKRGDSIEDIESKAEAEATEIGAEYFGDEVQYESLGVVGTIPEDILEIAEKWDSDHVFTTGKKRSPTGKMLFGDQAQKLVLDFDGPVTIITEPAE</sequence>
<organism evidence="2 3">
    <name type="scientific">Haloarcula terrestris</name>
    <dbReference type="NCBI Taxonomy" id="2950533"/>
    <lineage>
        <taxon>Archaea</taxon>
        <taxon>Methanobacteriati</taxon>
        <taxon>Methanobacteriota</taxon>
        <taxon>Stenosarchaea group</taxon>
        <taxon>Halobacteria</taxon>
        <taxon>Halobacteriales</taxon>
        <taxon>Haloarculaceae</taxon>
        <taxon>Haloarcula</taxon>
    </lineage>
</organism>
<dbReference type="InterPro" id="IPR006016">
    <property type="entry name" value="UspA"/>
</dbReference>
<dbReference type="SUPFAM" id="SSF52402">
    <property type="entry name" value="Adenine nucleotide alpha hydrolases-like"/>
    <property type="match status" value="1"/>
</dbReference>
<evidence type="ECO:0000313" key="3">
    <source>
        <dbReference type="Proteomes" id="UP001253439"/>
    </source>
</evidence>
<feature type="domain" description="UspA" evidence="1">
    <location>
        <begin position="2"/>
        <end position="143"/>
    </location>
</feature>
<dbReference type="CDD" id="cd00293">
    <property type="entry name" value="USP-like"/>
    <property type="match status" value="1"/>
</dbReference>
<dbReference type="AlphaFoldDB" id="A0AAE4JHA9"/>
<dbReference type="Pfam" id="PF00582">
    <property type="entry name" value="Usp"/>
    <property type="match status" value="1"/>
</dbReference>
<comment type="caution">
    <text evidence="2">The sequence shown here is derived from an EMBL/GenBank/DDBJ whole genome shotgun (WGS) entry which is preliminary data.</text>
</comment>
<dbReference type="EMBL" id="JAMQOM010000005">
    <property type="protein sequence ID" value="MDS0222363.1"/>
    <property type="molecule type" value="Genomic_DNA"/>
</dbReference>
<keyword evidence="3" id="KW-1185">Reference proteome</keyword>
<dbReference type="InterPro" id="IPR014729">
    <property type="entry name" value="Rossmann-like_a/b/a_fold"/>
</dbReference>
<evidence type="ECO:0000313" key="2">
    <source>
        <dbReference type="EMBL" id="MDS0222363.1"/>
    </source>
</evidence>
<proteinExistence type="predicted"/>